<evidence type="ECO:0000313" key="6">
    <source>
        <dbReference type="EMBL" id="TWU04698.1"/>
    </source>
</evidence>
<dbReference type="EMBL" id="SJPN01000003">
    <property type="protein sequence ID" value="TWU04698.1"/>
    <property type="molecule type" value="Genomic_DNA"/>
</dbReference>
<dbReference type="PANTHER" id="PTHR30046:SF0">
    <property type="entry name" value="FLAGELLAR M-RING PROTEIN"/>
    <property type="match status" value="1"/>
</dbReference>
<name>A0A5C6AYG3_9BACT</name>
<feature type="transmembrane region" description="Helical" evidence="4">
    <location>
        <begin position="451"/>
        <end position="469"/>
    </location>
</feature>
<proteinExistence type="predicted"/>
<keyword evidence="4" id="KW-0812">Transmembrane</keyword>
<dbReference type="GO" id="GO:0016020">
    <property type="term" value="C:membrane"/>
    <property type="evidence" value="ECO:0007669"/>
    <property type="project" value="UniProtKB-SubCell"/>
</dbReference>
<dbReference type="InterPro" id="IPR006182">
    <property type="entry name" value="FliF_N_dom"/>
</dbReference>
<evidence type="ECO:0000256" key="4">
    <source>
        <dbReference type="SAM" id="Phobius"/>
    </source>
</evidence>
<accession>A0A5C6AYG3</accession>
<comment type="subcellular location">
    <subcellularLocation>
        <location evidence="1">Membrane</location>
    </subcellularLocation>
</comment>
<dbReference type="InterPro" id="IPR043427">
    <property type="entry name" value="YscJ/FliF"/>
</dbReference>
<dbReference type="InterPro" id="IPR045851">
    <property type="entry name" value="AMP-bd_C_sf"/>
</dbReference>
<dbReference type="Pfam" id="PF01514">
    <property type="entry name" value="YscJ_FliF"/>
    <property type="match status" value="1"/>
</dbReference>
<evidence type="ECO:0000256" key="2">
    <source>
        <dbReference type="ARBA" id="ARBA00023136"/>
    </source>
</evidence>
<keyword evidence="7" id="KW-1185">Reference proteome</keyword>
<feature type="region of interest" description="Disordered" evidence="3">
    <location>
        <begin position="292"/>
        <end position="312"/>
    </location>
</feature>
<feature type="compositionally biased region" description="Low complexity" evidence="3">
    <location>
        <begin position="293"/>
        <end position="309"/>
    </location>
</feature>
<sequence length="524" mass="57130">MPTQSRIVTLLIAVTMLVGLLWWAQGQQPQSSQPLFGGRSLGENELDQAELAFSQAGLNAWERKDGCLLVPTESRHQYLAALNESKALPLALRSRVQDAINQTSFFESDSVRRARQLHAKAQDLGNQLAAFDDIQWANVVYDEGRSRGLAGGMTQSASVVVCPAGDQPLPAARIRMIQDFIRGSYAGMSSEDVVVLDKNAEQTIATISDPAVRFRIEEQSRIEQEVTRLLDRYQDVRVSVSVQMESVDLPASVAKVVDVADLNASDVSDQTVGDDSLLTNLFTAVTRVRGNRSARLASSSPESGSAVGSTPLVHSASNHRIENVQVSIGLPERYFRDMWQQRYSSSLRVPGIDISGAEQGLPNAAAVDAMRSSTLQLTAAQWQQLKRETQENLDHAIRPTLMACRPKSSTIEVWAFPDDPSANAANHTEVAWWQGGLDGFHSAGLDSPQTIWVVIGGVVVLLGAVGFFFRRRRTESTSSSVPNVSLQSPGDDPDRDLREQLVTLVDAHPDLAAQIIHSWVGEAA</sequence>
<dbReference type="Proteomes" id="UP000320176">
    <property type="component" value="Unassembled WGS sequence"/>
</dbReference>
<protein>
    <submittedName>
        <fullName evidence="6">Flagellar MS-ring protein</fullName>
    </submittedName>
</protein>
<evidence type="ECO:0000256" key="3">
    <source>
        <dbReference type="SAM" id="MobiDB-lite"/>
    </source>
</evidence>
<organism evidence="6 7">
    <name type="scientific">Stieleria varia</name>
    <dbReference type="NCBI Taxonomy" id="2528005"/>
    <lineage>
        <taxon>Bacteria</taxon>
        <taxon>Pseudomonadati</taxon>
        <taxon>Planctomycetota</taxon>
        <taxon>Planctomycetia</taxon>
        <taxon>Pirellulales</taxon>
        <taxon>Pirellulaceae</taxon>
        <taxon>Stieleria</taxon>
    </lineage>
</organism>
<keyword evidence="4" id="KW-1133">Transmembrane helix</keyword>
<dbReference type="Gene3D" id="3.30.300.30">
    <property type="match status" value="1"/>
</dbReference>
<gene>
    <name evidence="6" type="ORF">Pla52n_27400</name>
</gene>
<evidence type="ECO:0000256" key="1">
    <source>
        <dbReference type="ARBA" id="ARBA00004370"/>
    </source>
</evidence>
<evidence type="ECO:0000313" key="7">
    <source>
        <dbReference type="Proteomes" id="UP000320176"/>
    </source>
</evidence>
<reference evidence="6 7" key="1">
    <citation type="submission" date="2019-02" db="EMBL/GenBank/DDBJ databases">
        <title>Deep-cultivation of Planctomycetes and their phenomic and genomic characterization uncovers novel biology.</title>
        <authorList>
            <person name="Wiegand S."/>
            <person name="Jogler M."/>
            <person name="Boedeker C."/>
            <person name="Pinto D."/>
            <person name="Vollmers J."/>
            <person name="Rivas-Marin E."/>
            <person name="Kohn T."/>
            <person name="Peeters S.H."/>
            <person name="Heuer A."/>
            <person name="Rast P."/>
            <person name="Oberbeckmann S."/>
            <person name="Bunk B."/>
            <person name="Jeske O."/>
            <person name="Meyerdierks A."/>
            <person name="Storesund J.E."/>
            <person name="Kallscheuer N."/>
            <person name="Luecker S."/>
            <person name="Lage O.M."/>
            <person name="Pohl T."/>
            <person name="Merkel B.J."/>
            <person name="Hornburger P."/>
            <person name="Mueller R.-W."/>
            <person name="Bruemmer F."/>
            <person name="Labrenz M."/>
            <person name="Spormann A.M."/>
            <person name="Op Den Camp H."/>
            <person name="Overmann J."/>
            <person name="Amann R."/>
            <person name="Jetten M.S.M."/>
            <person name="Mascher T."/>
            <person name="Medema M.H."/>
            <person name="Devos D.P."/>
            <person name="Kaster A.-K."/>
            <person name="Ovreas L."/>
            <person name="Rohde M."/>
            <person name="Galperin M.Y."/>
            <person name="Jogler C."/>
        </authorList>
    </citation>
    <scope>NUCLEOTIDE SEQUENCE [LARGE SCALE GENOMIC DNA]</scope>
    <source>
        <strain evidence="6 7">Pla52n</strain>
    </source>
</reference>
<dbReference type="PANTHER" id="PTHR30046">
    <property type="entry name" value="FLAGELLAR M-RING PROTEIN"/>
    <property type="match status" value="1"/>
</dbReference>
<keyword evidence="6" id="KW-0282">Flagellum</keyword>
<dbReference type="AlphaFoldDB" id="A0A5C6AYG3"/>
<keyword evidence="2 4" id="KW-0472">Membrane</keyword>
<dbReference type="NCBIfam" id="TIGR01167">
    <property type="entry name" value="LPXTG_anchor"/>
    <property type="match status" value="1"/>
</dbReference>
<keyword evidence="6" id="KW-0966">Cell projection</keyword>
<keyword evidence="6" id="KW-0969">Cilium</keyword>
<evidence type="ECO:0000259" key="5">
    <source>
        <dbReference type="Pfam" id="PF01514"/>
    </source>
</evidence>
<feature type="domain" description="Flagellar M-ring N-terminal" evidence="5">
    <location>
        <begin position="43"/>
        <end position="200"/>
    </location>
</feature>
<comment type="caution">
    <text evidence="6">The sequence shown here is derived from an EMBL/GenBank/DDBJ whole genome shotgun (WGS) entry which is preliminary data.</text>
</comment>